<sequence>MEHPILFISLILQALGLPVPHTPVGATLLEKICEPYMTYTWMVMILLIIVPRLTIGKLEMVPGSGQNFWEVMVGGLMDFFTENLGEKGAKMLFPMMATFFFYIIISNMIGLIPGFMSPTSSINITLAMTLIVWVTHHFLGFKYHGLRYYKHFMGPSKVMAPFMFLLELISNFARLISLSMRLFGNILAKEVLLGVLFMLAGAFFAPLPILCLGVLVSVIQAVVFVLLSLLYCAGAMGEAH</sequence>
<evidence type="ECO:0000256" key="1">
    <source>
        <dbReference type="ARBA" id="ARBA00004141"/>
    </source>
</evidence>
<dbReference type="SUPFAM" id="SSF81336">
    <property type="entry name" value="F1F0 ATP synthase subunit A"/>
    <property type="match status" value="1"/>
</dbReference>
<keyword evidence="4 12" id="KW-1003">Cell membrane</keyword>
<proteinExistence type="inferred from homology"/>
<dbReference type="InterPro" id="IPR045082">
    <property type="entry name" value="ATP_syn_F0_a_bact/chloroplast"/>
</dbReference>
<evidence type="ECO:0000313" key="15">
    <source>
        <dbReference type="Proteomes" id="UP000596092"/>
    </source>
</evidence>
<evidence type="ECO:0000313" key="14">
    <source>
        <dbReference type="EMBL" id="QQG65540.1"/>
    </source>
</evidence>
<dbReference type="PROSITE" id="PS00449">
    <property type="entry name" value="ATPASE_A"/>
    <property type="match status" value="1"/>
</dbReference>
<keyword evidence="6 12" id="KW-0812">Transmembrane</keyword>
<dbReference type="Gene3D" id="1.20.120.220">
    <property type="entry name" value="ATP synthase, F0 complex, subunit A"/>
    <property type="match status" value="1"/>
</dbReference>
<dbReference type="PANTHER" id="PTHR42823">
    <property type="entry name" value="ATP SYNTHASE SUBUNIT A, CHLOROPLASTIC"/>
    <property type="match status" value="1"/>
</dbReference>
<dbReference type="EMBL" id="CP054140">
    <property type="protein sequence ID" value="QQG65540.1"/>
    <property type="molecule type" value="Genomic_DNA"/>
</dbReference>
<evidence type="ECO:0000256" key="13">
    <source>
        <dbReference type="RuleBase" id="RU000483"/>
    </source>
</evidence>
<dbReference type="PANTHER" id="PTHR42823:SF3">
    <property type="entry name" value="ATP SYNTHASE SUBUNIT A, CHLOROPLASTIC"/>
    <property type="match status" value="1"/>
</dbReference>
<protein>
    <recommendedName>
        <fullName evidence="12 13">ATP synthase subunit a</fullName>
    </recommendedName>
    <alternativeName>
        <fullName evidence="12">ATP synthase F0 sector subunit a</fullName>
    </alternativeName>
    <alternativeName>
        <fullName evidence="12">F-ATPase subunit 6</fullName>
    </alternativeName>
</protein>
<evidence type="ECO:0000256" key="4">
    <source>
        <dbReference type="ARBA" id="ARBA00022475"/>
    </source>
</evidence>
<dbReference type="RefSeq" id="WP_199264361.1">
    <property type="nucleotide sequence ID" value="NZ_CP054140.1"/>
</dbReference>
<keyword evidence="7 12" id="KW-0375">Hydrogen ion transport</keyword>
<accession>A0A7T6AQJ4</accession>
<comment type="similarity">
    <text evidence="2 12 13">Belongs to the ATPase A chain family.</text>
</comment>
<comment type="function">
    <text evidence="12 13">Key component of the proton channel; it plays a direct role in the translocation of protons across the membrane.</text>
</comment>
<keyword evidence="8 12" id="KW-1133">Transmembrane helix</keyword>
<evidence type="ECO:0000256" key="9">
    <source>
        <dbReference type="ARBA" id="ARBA00023065"/>
    </source>
</evidence>
<organism evidence="14 15">
    <name type="scientific">Desulfobulbus oligotrophicus</name>
    <dbReference type="NCBI Taxonomy" id="1909699"/>
    <lineage>
        <taxon>Bacteria</taxon>
        <taxon>Pseudomonadati</taxon>
        <taxon>Thermodesulfobacteriota</taxon>
        <taxon>Desulfobulbia</taxon>
        <taxon>Desulfobulbales</taxon>
        <taxon>Desulfobulbaceae</taxon>
        <taxon>Desulfobulbus</taxon>
    </lineage>
</organism>
<keyword evidence="15" id="KW-1185">Reference proteome</keyword>
<dbReference type="NCBIfam" id="TIGR01131">
    <property type="entry name" value="ATP_synt_6_or_A"/>
    <property type="match status" value="1"/>
</dbReference>
<feature type="transmembrane region" description="Helical" evidence="12">
    <location>
        <begin position="122"/>
        <end position="141"/>
    </location>
</feature>
<evidence type="ECO:0000256" key="2">
    <source>
        <dbReference type="ARBA" id="ARBA00006810"/>
    </source>
</evidence>
<dbReference type="Proteomes" id="UP000596092">
    <property type="component" value="Chromosome"/>
</dbReference>
<comment type="subcellular location">
    <subcellularLocation>
        <location evidence="12 13">Cell membrane</location>
        <topology evidence="12 13">Multi-pass membrane protein</topology>
    </subcellularLocation>
    <subcellularLocation>
        <location evidence="1">Membrane</location>
        <topology evidence="1">Multi-pass membrane protein</topology>
    </subcellularLocation>
</comment>
<evidence type="ECO:0000256" key="12">
    <source>
        <dbReference type="HAMAP-Rule" id="MF_01393"/>
    </source>
</evidence>
<dbReference type="InterPro" id="IPR035908">
    <property type="entry name" value="F0_ATP_A_sf"/>
</dbReference>
<keyword evidence="3 12" id="KW-0813">Transport</keyword>
<dbReference type="KEGG" id="dog:HP555_06495"/>
<keyword evidence="9 12" id="KW-0406">Ion transport</keyword>
<keyword evidence="11 12" id="KW-0066">ATP synthesis</keyword>
<evidence type="ECO:0000256" key="3">
    <source>
        <dbReference type="ARBA" id="ARBA00022448"/>
    </source>
</evidence>
<reference evidence="14 15" key="1">
    <citation type="submission" date="2020-05" db="EMBL/GenBank/DDBJ databases">
        <title>Complete genome of Desulfobulbus oligotrophicus.</title>
        <authorList>
            <person name="Podar M."/>
        </authorList>
    </citation>
    <scope>NUCLEOTIDE SEQUENCE [LARGE SCALE GENOMIC DNA]</scope>
    <source>
        <strain evidence="14 15">Prop6</strain>
    </source>
</reference>
<keyword evidence="10 12" id="KW-0472">Membrane</keyword>
<dbReference type="InterPro" id="IPR023011">
    <property type="entry name" value="ATP_synth_F0_asu_AS"/>
</dbReference>
<feature type="transmembrane region" description="Helical" evidence="12">
    <location>
        <begin position="162"/>
        <end position="180"/>
    </location>
</feature>
<dbReference type="AlphaFoldDB" id="A0A7T6AQJ4"/>
<feature type="transmembrane region" description="Helical" evidence="12">
    <location>
        <begin position="92"/>
        <end position="116"/>
    </location>
</feature>
<dbReference type="InterPro" id="IPR000568">
    <property type="entry name" value="ATP_synth_F0_asu"/>
</dbReference>
<evidence type="ECO:0000256" key="10">
    <source>
        <dbReference type="ARBA" id="ARBA00023136"/>
    </source>
</evidence>
<dbReference type="HAMAP" id="MF_01393">
    <property type="entry name" value="ATP_synth_a_bact"/>
    <property type="match status" value="1"/>
</dbReference>
<dbReference type="Pfam" id="PF00119">
    <property type="entry name" value="ATP-synt_A"/>
    <property type="match status" value="1"/>
</dbReference>
<feature type="transmembrane region" description="Helical" evidence="12">
    <location>
        <begin position="212"/>
        <end position="236"/>
    </location>
</feature>
<dbReference type="GO" id="GO:0046933">
    <property type="term" value="F:proton-transporting ATP synthase activity, rotational mechanism"/>
    <property type="evidence" value="ECO:0007669"/>
    <property type="project" value="UniProtKB-UniRule"/>
</dbReference>
<evidence type="ECO:0000256" key="5">
    <source>
        <dbReference type="ARBA" id="ARBA00022547"/>
    </source>
</evidence>
<dbReference type="GO" id="GO:0045259">
    <property type="term" value="C:proton-transporting ATP synthase complex"/>
    <property type="evidence" value="ECO:0007669"/>
    <property type="project" value="UniProtKB-KW"/>
</dbReference>
<evidence type="ECO:0000256" key="7">
    <source>
        <dbReference type="ARBA" id="ARBA00022781"/>
    </source>
</evidence>
<dbReference type="GO" id="GO:0042777">
    <property type="term" value="P:proton motive force-driven plasma membrane ATP synthesis"/>
    <property type="evidence" value="ECO:0007669"/>
    <property type="project" value="TreeGrafter"/>
</dbReference>
<feature type="transmembrane region" description="Helical" evidence="12">
    <location>
        <begin position="36"/>
        <end position="55"/>
    </location>
</feature>
<gene>
    <name evidence="12 14" type="primary">atpB</name>
    <name evidence="14" type="ORF">HP555_06495</name>
</gene>
<dbReference type="PRINTS" id="PR00123">
    <property type="entry name" value="ATPASEA"/>
</dbReference>
<name>A0A7T6AQJ4_9BACT</name>
<dbReference type="GO" id="GO:0005886">
    <property type="term" value="C:plasma membrane"/>
    <property type="evidence" value="ECO:0007669"/>
    <property type="project" value="UniProtKB-SubCell"/>
</dbReference>
<evidence type="ECO:0000256" key="8">
    <source>
        <dbReference type="ARBA" id="ARBA00022989"/>
    </source>
</evidence>
<keyword evidence="5 12" id="KW-0138">CF(0)</keyword>
<dbReference type="CDD" id="cd00310">
    <property type="entry name" value="ATP-synt_Fo_a_6"/>
    <property type="match status" value="1"/>
</dbReference>
<evidence type="ECO:0000256" key="6">
    <source>
        <dbReference type="ARBA" id="ARBA00022692"/>
    </source>
</evidence>
<evidence type="ECO:0000256" key="11">
    <source>
        <dbReference type="ARBA" id="ARBA00023310"/>
    </source>
</evidence>
<feature type="transmembrane region" description="Helical" evidence="12">
    <location>
        <begin position="186"/>
        <end position="205"/>
    </location>
</feature>